<feature type="domain" description="ABC transmembrane type-1" evidence="10">
    <location>
        <begin position="93"/>
        <end position="385"/>
    </location>
</feature>
<dbReference type="Gene3D" id="1.10.3720.10">
    <property type="entry name" value="MetI-like"/>
    <property type="match status" value="2"/>
</dbReference>
<feature type="transmembrane region" description="Helical" evidence="9">
    <location>
        <begin position="221"/>
        <end position="246"/>
    </location>
</feature>
<dbReference type="PANTHER" id="PTHR30614:SF37">
    <property type="entry name" value="AMINO-ACID ABC TRANSPORTER PERMEASE PROTEIN YHDX-RELATED"/>
    <property type="match status" value="1"/>
</dbReference>
<dbReference type="AlphaFoldDB" id="A0A2T4VX67"/>
<comment type="caution">
    <text evidence="11">The sequence shown here is derived from an EMBL/GenBank/DDBJ whole genome shotgun (WGS) entry which is preliminary data.</text>
</comment>
<feature type="transmembrane region" description="Helical" evidence="9">
    <location>
        <begin position="127"/>
        <end position="149"/>
    </location>
</feature>
<dbReference type="InterPro" id="IPR010065">
    <property type="entry name" value="AA_ABC_transptr_permease_3TM"/>
</dbReference>
<dbReference type="Proteomes" id="UP000240811">
    <property type="component" value="Unassembled WGS sequence"/>
</dbReference>
<comment type="subcellular location">
    <subcellularLocation>
        <location evidence="1">Cell inner membrane</location>
        <topology evidence="1">Multi-pass membrane protein</topology>
    </subcellularLocation>
    <subcellularLocation>
        <location evidence="9">Cell membrane</location>
        <topology evidence="9">Multi-pass membrane protein</topology>
    </subcellularLocation>
</comment>
<keyword evidence="5 9" id="KW-0812">Transmembrane</keyword>
<dbReference type="EMBL" id="PSQJ01000004">
    <property type="protein sequence ID" value="PTL86367.1"/>
    <property type="molecule type" value="Genomic_DNA"/>
</dbReference>
<dbReference type="SUPFAM" id="SSF161098">
    <property type="entry name" value="MetI-like"/>
    <property type="match status" value="2"/>
</dbReference>
<keyword evidence="3 9" id="KW-0813">Transport</keyword>
<evidence type="ECO:0000256" key="7">
    <source>
        <dbReference type="ARBA" id="ARBA00022989"/>
    </source>
</evidence>
<dbReference type="CDD" id="cd06261">
    <property type="entry name" value="TM_PBP2"/>
    <property type="match status" value="1"/>
</dbReference>
<reference evidence="12" key="1">
    <citation type="submission" date="2018-02" db="EMBL/GenBank/DDBJ databases">
        <title>Genome sequence of Candidatus Liberibacter europaeus.</title>
        <authorList>
            <person name="Frampton R.A."/>
            <person name="Thompson S.M."/>
            <person name="David C."/>
            <person name="Addison S.M."/>
            <person name="Smith G.R."/>
        </authorList>
    </citation>
    <scope>NUCLEOTIDE SEQUENCE [LARGE SCALE GENOMIC DNA]</scope>
</reference>
<keyword evidence="8 9" id="KW-0472">Membrane</keyword>
<dbReference type="GO" id="GO:0022857">
    <property type="term" value="F:transmembrane transporter activity"/>
    <property type="evidence" value="ECO:0007669"/>
    <property type="project" value="InterPro"/>
</dbReference>
<feature type="transmembrane region" description="Helical" evidence="9">
    <location>
        <begin position="189"/>
        <end position="209"/>
    </location>
</feature>
<keyword evidence="4" id="KW-1003">Cell membrane</keyword>
<keyword evidence="6" id="KW-0029">Amino-acid transport</keyword>
<comment type="similarity">
    <text evidence="2">Belongs to the binding-protein-dependent transport system permease family. HisMQ subfamily.</text>
</comment>
<evidence type="ECO:0000313" key="12">
    <source>
        <dbReference type="Proteomes" id="UP000240811"/>
    </source>
</evidence>
<evidence type="ECO:0000256" key="1">
    <source>
        <dbReference type="ARBA" id="ARBA00004429"/>
    </source>
</evidence>
<dbReference type="NCBIfam" id="TIGR01726">
    <property type="entry name" value="HEQRo_perm_3TM"/>
    <property type="match status" value="1"/>
</dbReference>
<organism evidence="11 12">
    <name type="scientific">Candidatus Liberibacter europaeus</name>
    <dbReference type="NCBI Taxonomy" id="744859"/>
    <lineage>
        <taxon>Bacteria</taxon>
        <taxon>Pseudomonadati</taxon>
        <taxon>Pseudomonadota</taxon>
        <taxon>Alphaproteobacteria</taxon>
        <taxon>Hyphomicrobiales</taxon>
        <taxon>Rhizobiaceae</taxon>
        <taxon>Liberibacter</taxon>
    </lineage>
</organism>
<feature type="transmembrane region" description="Helical" evidence="9">
    <location>
        <begin position="20"/>
        <end position="45"/>
    </location>
</feature>
<evidence type="ECO:0000256" key="4">
    <source>
        <dbReference type="ARBA" id="ARBA00022475"/>
    </source>
</evidence>
<dbReference type="PROSITE" id="PS50928">
    <property type="entry name" value="ABC_TM1"/>
    <property type="match status" value="1"/>
</dbReference>
<gene>
    <name evidence="11" type="ORF">C4617_03960</name>
</gene>
<evidence type="ECO:0000256" key="2">
    <source>
        <dbReference type="ARBA" id="ARBA00010072"/>
    </source>
</evidence>
<evidence type="ECO:0000256" key="3">
    <source>
        <dbReference type="ARBA" id="ARBA00022448"/>
    </source>
</evidence>
<proteinExistence type="inferred from homology"/>
<evidence type="ECO:0000313" key="11">
    <source>
        <dbReference type="EMBL" id="PTL86367.1"/>
    </source>
</evidence>
<feature type="transmembrane region" description="Helical" evidence="9">
    <location>
        <begin position="339"/>
        <end position="357"/>
    </location>
</feature>
<accession>A0A2T4VX67</accession>
<evidence type="ECO:0000256" key="9">
    <source>
        <dbReference type="RuleBase" id="RU363032"/>
    </source>
</evidence>
<keyword evidence="7 9" id="KW-1133">Transmembrane helix</keyword>
<dbReference type="GO" id="GO:0006865">
    <property type="term" value="P:amino acid transport"/>
    <property type="evidence" value="ECO:0007669"/>
    <property type="project" value="UniProtKB-KW"/>
</dbReference>
<feature type="transmembrane region" description="Helical" evidence="9">
    <location>
        <begin position="85"/>
        <end position="115"/>
    </location>
</feature>
<dbReference type="InterPro" id="IPR035906">
    <property type="entry name" value="MetI-like_sf"/>
</dbReference>
<protein>
    <submittedName>
        <fullName evidence="11">Amino acid ABC transporter permease</fullName>
    </submittedName>
</protein>
<name>A0A2T4VX67_9HYPH</name>
<feature type="transmembrane region" description="Helical" evidence="9">
    <location>
        <begin position="363"/>
        <end position="388"/>
    </location>
</feature>
<dbReference type="PANTHER" id="PTHR30614">
    <property type="entry name" value="MEMBRANE COMPONENT OF AMINO ACID ABC TRANSPORTER"/>
    <property type="match status" value="1"/>
</dbReference>
<evidence type="ECO:0000259" key="10">
    <source>
        <dbReference type="PROSITE" id="PS50928"/>
    </source>
</evidence>
<evidence type="ECO:0000256" key="5">
    <source>
        <dbReference type="ARBA" id="ARBA00022692"/>
    </source>
</evidence>
<evidence type="ECO:0000256" key="8">
    <source>
        <dbReference type="ARBA" id="ARBA00023136"/>
    </source>
</evidence>
<dbReference type="GO" id="GO:0043190">
    <property type="term" value="C:ATP-binding cassette (ABC) transporter complex"/>
    <property type="evidence" value="ECO:0007669"/>
    <property type="project" value="InterPro"/>
</dbReference>
<evidence type="ECO:0000256" key="6">
    <source>
        <dbReference type="ARBA" id="ARBA00022970"/>
    </source>
</evidence>
<dbReference type="InterPro" id="IPR000515">
    <property type="entry name" value="MetI-like"/>
</dbReference>
<sequence>MIGNIQSMLIRRISKIKFLYDIHVRSICVQVAILLLIIYMISWIVGNIYNNMEKSNIVLGIKFLQERAGFEIDQGIMPYTGDNSYAMALVVGFVNTFTVAFLGIIPATLIGIVVGTGRLSKNKLASWICRVYVELFRNIPPLVVIFFWYRSVLSNLPSPENSIALPFGIFLNNRGISLPSLIMDTNAKIILFTFLLGIILSIVTLKLASQFHKKTGQILPVLYISIFLIFGLPAFMCFAAGFNISFEYPILGKFNFVGGYVIIPEFMSLYLALSFYTASFIAEIVRLGLISVPPGQMEAAIALGLNPRKATRLVVLPQAMRVIIPPLTSQYLNLLKNSSLAVAVGFVDLVSVGGTIINQTGQAIEIIIIWMSVYLSLSIVISMFMNWLNKKIALTEKR</sequence>
<dbReference type="InterPro" id="IPR043429">
    <property type="entry name" value="ArtM/GltK/GlnP/TcyL/YhdX-like"/>
</dbReference>
<dbReference type="Pfam" id="PF00528">
    <property type="entry name" value="BPD_transp_1"/>
    <property type="match status" value="1"/>
</dbReference>